<organism evidence="1 2">
    <name type="scientific">Micromonospora globbae</name>
    <dbReference type="NCBI Taxonomy" id="1894969"/>
    <lineage>
        <taxon>Bacteria</taxon>
        <taxon>Bacillati</taxon>
        <taxon>Actinomycetota</taxon>
        <taxon>Actinomycetes</taxon>
        <taxon>Micromonosporales</taxon>
        <taxon>Micromonosporaceae</taxon>
        <taxon>Micromonospora</taxon>
    </lineage>
</organism>
<keyword evidence="2" id="KW-1185">Reference proteome</keyword>
<evidence type="ECO:0008006" key="3">
    <source>
        <dbReference type="Google" id="ProtNLM"/>
    </source>
</evidence>
<accession>A0ABZ1RYL3</accession>
<reference evidence="1" key="1">
    <citation type="submission" date="2022-10" db="EMBL/GenBank/DDBJ databases">
        <title>The complete genomes of actinobacterial strains from the NBC collection.</title>
        <authorList>
            <person name="Joergensen T.S."/>
            <person name="Alvarez Arevalo M."/>
            <person name="Sterndorff E.B."/>
            <person name="Faurdal D."/>
            <person name="Vuksanovic O."/>
            <person name="Mourched A.-S."/>
            <person name="Charusanti P."/>
            <person name="Shaw S."/>
            <person name="Blin K."/>
            <person name="Weber T."/>
        </authorList>
    </citation>
    <scope>NUCLEOTIDE SEQUENCE</scope>
    <source>
        <strain evidence="1">NBC_00256</strain>
    </source>
</reference>
<evidence type="ECO:0000313" key="2">
    <source>
        <dbReference type="Proteomes" id="UP001432190"/>
    </source>
</evidence>
<gene>
    <name evidence="1" type="ORF">OG994_16625</name>
</gene>
<name>A0ABZ1RYL3_9ACTN</name>
<dbReference type="RefSeq" id="WP_328850257.1">
    <property type="nucleotide sequence ID" value="NZ_CP108084.1"/>
</dbReference>
<proteinExistence type="predicted"/>
<dbReference type="EMBL" id="CP108084">
    <property type="protein sequence ID" value="WUP47275.1"/>
    <property type="molecule type" value="Genomic_DNA"/>
</dbReference>
<evidence type="ECO:0000313" key="1">
    <source>
        <dbReference type="EMBL" id="WUP47275.1"/>
    </source>
</evidence>
<dbReference type="Proteomes" id="UP001432190">
    <property type="component" value="Chromosome"/>
</dbReference>
<sequence length="151" mass="17184">MTGNLDDLIRDLNNFNRRGEVVKQLRTEFRKPVPAVRKAIRKRALTDLPARGGLNRWTAKTRITAKVQISRRTVRVTLRGGRNSASGKRSDIRRLDQGRVRHPSWGRRGAGQWHTQAVRAGFFTGPATEIDQWRDACVRAANNAFDTIRRG</sequence>
<protein>
    <recommendedName>
        <fullName evidence="3">HK97 gp10 family phage protein</fullName>
    </recommendedName>
</protein>